<dbReference type="InterPro" id="IPR013078">
    <property type="entry name" value="His_Pase_superF_clade-1"/>
</dbReference>
<dbReference type="KEGG" id="pacr:FXN63_03200"/>
<sequence>MPCRSHAVIVIWIWKTSGKTGWVFGRGWRKPSSDSCLFSYFLKVSMSVIHLVRHGESEANAGLATDDPALIALTDTGRRQARDLAEWFSVQPNAVMSSHYERAKDTAQPYAERWQLPISQDAMLHECVTLSPRIVGGTDAAARKPLVDAYWSAADPLMRHGDDSESFAEFAARVEDFRQRLDTVADGTVIFGHGLWFAMLLWQLQGFTYADSLAMCAFRRWQVALPMPNCGVYRLTGSGADWAIRFDDALYRRLHHGQTPVETDVMGGA</sequence>
<dbReference type="OrthoDB" id="9082843at2"/>
<dbReference type="GO" id="GO:0016791">
    <property type="term" value="F:phosphatase activity"/>
    <property type="evidence" value="ECO:0007669"/>
    <property type="project" value="TreeGrafter"/>
</dbReference>
<dbReference type="InterPro" id="IPR050275">
    <property type="entry name" value="PGM_Phosphatase"/>
</dbReference>
<dbReference type="InterPro" id="IPR029033">
    <property type="entry name" value="His_PPase_superfam"/>
</dbReference>
<organism evidence="3 4">
    <name type="scientific">Pigmentiphaga aceris</name>
    <dbReference type="NCBI Taxonomy" id="1940612"/>
    <lineage>
        <taxon>Bacteria</taxon>
        <taxon>Pseudomonadati</taxon>
        <taxon>Pseudomonadota</taxon>
        <taxon>Betaproteobacteria</taxon>
        <taxon>Burkholderiales</taxon>
        <taxon>Alcaligenaceae</taxon>
        <taxon>Pigmentiphaga</taxon>
    </lineage>
</organism>
<dbReference type="SMART" id="SM00855">
    <property type="entry name" value="PGAM"/>
    <property type="match status" value="1"/>
</dbReference>
<dbReference type="SUPFAM" id="SSF53254">
    <property type="entry name" value="Phosphoglycerate mutase-like"/>
    <property type="match status" value="1"/>
</dbReference>
<dbReference type="InterPro" id="IPR001345">
    <property type="entry name" value="PG/BPGM_mutase_AS"/>
</dbReference>
<reference evidence="3 4" key="1">
    <citation type="submission" date="2019-08" db="EMBL/GenBank/DDBJ databases">
        <title>Amphibian skin-associated Pigmentiphaga: genome sequence and occurrence across geography and hosts.</title>
        <authorList>
            <person name="Bletz M.C."/>
            <person name="Bunk B."/>
            <person name="Sproeer C."/>
            <person name="Biwer P."/>
            <person name="Reiter S."/>
            <person name="Rabemananjara F.C.E."/>
            <person name="Schulz S."/>
            <person name="Overmann J."/>
            <person name="Vences M."/>
        </authorList>
    </citation>
    <scope>NUCLEOTIDE SEQUENCE [LARGE SCALE GENOMIC DNA]</scope>
    <source>
        <strain evidence="3 4">Mada1488</strain>
    </source>
</reference>
<dbReference type="AlphaFoldDB" id="A0A5C0ARZ7"/>
<dbReference type="PANTHER" id="PTHR48100">
    <property type="entry name" value="BROAD-SPECIFICITY PHOSPHATASE YOR283W-RELATED"/>
    <property type="match status" value="1"/>
</dbReference>
<dbReference type="CDD" id="cd07067">
    <property type="entry name" value="HP_PGM_like"/>
    <property type="match status" value="1"/>
</dbReference>
<dbReference type="GO" id="GO:0005737">
    <property type="term" value="C:cytoplasm"/>
    <property type="evidence" value="ECO:0007669"/>
    <property type="project" value="TreeGrafter"/>
</dbReference>
<dbReference type="Proteomes" id="UP000325161">
    <property type="component" value="Chromosome"/>
</dbReference>
<evidence type="ECO:0000256" key="2">
    <source>
        <dbReference type="ARBA" id="ARBA00023235"/>
    </source>
</evidence>
<keyword evidence="4" id="KW-1185">Reference proteome</keyword>
<dbReference type="Gene3D" id="3.40.50.1240">
    <property type="entry name" value="Phosphoglycerate mutase-like"/>
    <property type="match status" value="1"/>
</dbReference>
<dbReference type="Pfam" id="PF00300">
    <property type="entry name" value="His_Phos_1"/>
    <property type="match status" value="1"/>
</dbReference>
<accession>A0A5C0ARZ7</accession>
<evidence type="ECO:0000313" key="3">
    <source>
        <dbReference type="EMBL" id="QEI04959.1"/>
    </source>
</evidence>
<dbReference type="EMBL" id="CP043046">
    <property type="protein sequence ID" value="QEI04959.1"/>
    <property type="molecule type" value="Genomic_DNA"/>
</dbReference>
<evidence type="ECO:0000256" key="1">
    <source>
        <dbReference type="ARBA" id="ARBA00023152"/>
    </source>
</evidence>
<keyword evidence="1" id="KW-0324">Glycolysis</keyword>
<dbReference type="PANTHER" id="PTHR48100:SF1">
    <property type="entry name" value="HISTIDINE PHOSPHATASE FAMILY PROTEIN-RELATED"/>
    <property type="match status" value="1"/>
</dbReference>
<gene>
    <name evidence="3" type="ORF">FXN63_03200</name>
</gene>
<protein>
    <submittedName>
        <fullName evidence="3">Histidine phosphatase family protein</fullName>
    </submittedName>
</protein>
<proteinExistence type="predicted"/>
<keyword evidence="2" id="KW-0413">Isomerase</keyword>
<name>A0A5C0ARZ7_9BURK</name>
<evidence type="ECO:0000313" key="4">
    <source>
        <dbReference type="Proteomes" id="UP000325161"/>
    </source>
</evidence>
<dbReference type="PROSITE" id="PS00175">
    <property type="entry name" value="PG_MUTASE"/>
    <property type="match status" value="1"/>
</dbReference>